<comment type="caution">
    <text evidence="1">The sequence shown here is derived from an EMBL/GenBank/DDBJ whole genome shotgun (WGS) entry which is preliminary data.</text>
</comment>
<organism evidence="1 2">
    <name type="scientific">Mucilaginibacter gilvus</name>
    <dbReference type="NCBI Taxonomy" id="2305909"/>
    <lineage>
        <taxon>Bacteria</taxon>
        <taxon>Pseudomonadati</taxon>
        <taxon>Bacteroidota</taxon>
        <taxon>Sphingobacteriia</taxon>
        <taxon>Sphingobacteriales</taxon>
        <taxon>Sphingobacteriaceae</taxon>
        <taxon>Mucilaginibacter</taxon>
    </lineage>
</organism>
<evidence type="ECO:0000313" key="2">
    <source>
        <dbReference type="Proteomes" id="UP000286701"/>
    </source>
</evidence>
<dbReference type="EMBL" id="SBIW01000025">
    <property type="protein sequence ID" value="RWY47455.1"/>
    <property type="molecule type" value="Genomic_DNA"/>
</dbReference>
<proteinExistence type="predicted"/>
<keyword evidence="2" id="KW-1185">Reference proteome</keyword>
<reference evidence="1 2" key="1">
    <citation type="submission" date="2019-01" db="EMBL/GenBank/DDBJ databases">
        <title>Mucilaginibacter antarcticum sp. nov., isolated from antarctic soil.</title>
        <authorList>
            <person name="Yan Y.-Q."/>
            <person name="Du Z.-J."/>
        </authorList>
    </citation>
    <scope>NUCLEOTIDE SEQUENCE [LARGE SCALE GENOMIC DNA]</scope>
    <source>
        <strain evidence="1 2">F01003</strain>
    </source>
</reference>
<accession>A0A3S3W3F3</accession>
<dbReference type="OrthoDB" id="1253615at2"/>
<gene>
    <name evidence="1" type="ORF">EPL05_21850</name>
</gene>
<sequence>MNVEQEISTICLEMYDTCQLFTDQKAKGYITYDPVLQERASQIMNRDCLNAIYKLADDLPSLHRLDVYRHKPQNYEALKDLAYTFHNVRFRGEHIPALEKAYGNLNKLLLEFKRLSSNLGKDTTEISLEEAKAMAWDSLPGINEQEQHDYIALISNPFDDEPDPSFRNTRTDRYLYKFRFFKTYINGVCVGWEFFGQE</sequence>
<dbReference type="AlphaFoldDB" id="A0A3S3W3F3"/>
<name>A0A3S3W3F3_9SPHI</name>
<protein>
    <submittedName>
        <fullName evidence="1">Uncharacterized protein</fullName>
    </submittedName>
</protein>
<dbReference type="Proteomes" id="UP000286701">
    <property type="component" value="Unassembled WGS sequence"/>
</dbReference>
<evidence type="ECO:0000313" key="1">
    <source>
        <dbReference type="EMBL" id="RWY47455.1"/>
    </source>
</evidence>
<dbReference type="RefSeq" id="WP_128536120.1">
    <property type="nucleotide sequence ID" value="NZ_SBIW01000025.1"/>
</dbReference>